<proteinExistence type="predicted"/>
<keyword evidence="1" id="KW-1185">Reference proteome</keyword>
<evidence type="ECO:0000313" key="1">
    <source>
        <dbReference type="Proteomes" id="UP000504618"/>
    </source>
</evidence>
<dbReference type="GeneID" id="112454335"/>
<dbReference type="Proteomes" id="UP000504618">
    <property type="component" value="Unplaced"/>
</dbReference>
<organism evidence="1 2">
    <name type="scientific">Temnothorax curvispinosus</name>
    <dbReference type="NCBI Taxonomy" id="300111"/>
    <lineage>
        <taxon>Eukaryota</taxon>
        <taxon>Metazoa</taxon>
        <taxon>Ecdysozoa</taxon>
        <taxon>Arthropoda</taxon>
        <taxon>Hexapoda</taxon>
        <taxon>Insecta</taxon>
        <taxon>Pterygota</taxon>
        <taxon>Neoptera</taxon>
        <taxon>Endopterygota</taxon>
        <taxon>Hymenoptera</taxon>
        <taxon>Apocrita</taxon>
        <taxon>Aculeata</taxon>
        <taxon>Formicoidea</taxon>
        <taxon>Formicidae</taxon>
        <taxon>Myrmicinae</taxon>
        <taxon>Temnothorax</taxon>
    </lineage>
</organism>
<dbReference type="AlphaFoldDB" id="A0A6J1PNZ9"/>
<sequence>MYQDIRSVNCDPSGPLDYTDFEGLCSTEALDVRLIKNLPLENLRLCCFSPTCIEKSHFQTTTNPCGNRRRRPFDNIFLRSARGQLEHRAELVVPRRTKAEHSG</sequence>
<name>A0A6J1PNZ9_9HYME</name>
<evidence type="ECO:0000313" key="2">
    <source>
        <dbReference type="RefSeq" id="XP_024871422.1"/>
    </source>
</evidence>
<gene>
    <name evidence="2" type="primary">LOC112454335</name>
</gene>
<reference evidence="2" key="1">
    <citation type="submission" date="2025-08" db="UniProtKB">
        <authorList>
            <consortium name="RefSeq"/>
        </authorList>
    </citation>
    <scope>IDENTIFICATION</scope>
    <source>
        <tissue evidence="2">Whole body</tissue>
    </source>
</reference>
<accession>A0A6J1PNZ9</accession>
<protein>
    <submittedName>
        <fullName evidence="2">Uncharacterized protein LOC112454335</fullName>
    </submittedName>
</protein>
<dbReference type="RefSeq" id="XP_024871422.1">
    <property type="nucleotide sequence ID" value="XM_025015654.1"/>
</dbReference>